<organism evidence="3">
    <name type="scientific">bioreactor metagenome</name>
    <dbReference type="NCBI Taxonomy" id="1076179"/>
    <lineage>
        <taxon>unclassified sequences</taxon>
        <taxon>metagenomes</taxon>
        <taxon>ecological metagenomes</taxon>
    </lineage>
</organism>
<comment type="caution">
    <text evidence="3">The sequence shown here is derived from an EMBL/GenBank/DDBJ whole genome shotgun (WGS) entry which is preliminary data.</text>
</comment>
<dbReference type="EMBL" id="VSSQ01033362">
    <property type="protein sequence ID" value="MPM84928.1"/>
    <property type="molecule type" value="Genomic_DNA"/>
</dbReference>
<gene>
    <name evidence="3" type="ORF">SDC9_132004</name>
</gene>
<keyword evidence="2" id="KW-0812">Transmembrane</keyword>
<keyword evidence="2" id="KW-1133">Transmembrane helix</keyword>
<evidence type="ECO:0000256" key="1">
    <source>
        <dbReference type="SAM" id="MobiDB-lite"/>
    </source>
</evidence>
<feature type="region of interest" description="Disordered" evidence="1">
    <location>
        <begin position="73"/>
        <end position="138"/>
    </location>
</feature>
<feature type="transmembrane region" description="Helical" evidence="2">
    <location>
        <begin position="48"/>
        <end position="65"/>
    </location>
</feature>
<name>A0A645D793_9ZZZZ</name>
<keyword evidence="2" id="KW-0472">Membrane</keyword>
<dbReference type="AlphaFoldDB" id="A0A645D793"/>
<reference evidence="3" key="1">
    <citation type="submission" date="2019-08" db="EMBL/GenBank/DDBJ databases">
        <authorList>
            <person name="Kucharzyk K."/>
            <person name="Murdoch R.W."/>
            <person name="Higgins S."/>
            <person name="Loffler F."/>
        </authorList>
    </citation>
    <scope>NUCLEOTIDE SEQUENCE</scope>
</reference>
<protein>
    <submittedName>
        <fullName evidence="3">Uncharacterized protein</fullName>
    </submittedName>
</protein>
<evidence type="ECO:0000313" key="3">
    <source>
        <dbReference type="EMBL" id="MPM84928.1"/>
    </source>
</evidence>
<feature type="transmembrane region" description="Helical" evidence="2">
    <location>
        <begin position="6"/>
        <end position="36"/>
    </location>
</feature>
<sequence>MILWFISVFFLLCAITLSFASLLSAAMMLACAVLLNPIFIKKIELKKGLTALLVIGLFIGAFAVFPTDQNEPEAKQALQESTSLETESEKDTEPDIQQTPKRVATPTLIPTITPVPTPTRMPTSTPTPTSSPTPRPTATTLLLAVPSPTPLSKQIKASGIEIVEYTDVIGRGEYASIEIKGEPNTTYHCIVDYKSGPSKAKGLGDQDSDGEGYVEWEWKVGTNTSLDYRPTITVSGGGDSVSVRFKVVE</sequence>
<proteinExistence type="predicted"/>
<evidence type="ECO:0000256" key="2">
    <source>
        <dbReference type="SAM" id="Phobius"/>
    </source>
</evidence>
<accession>A0A645D793</accession>